<organism evidence="3 4">
    <name type="scientific">Phenylobacterium deserti</name>
    <dbReference type="NCBI Taxonomy" id="1914756"/>
    <lineage>
        <taxon>Bacteria</taxon>
        <taxon>Pseudomonadati</taxon>
        <taxon>Pseudomonadota</taxon>
        <taxon>Alphaproteobacteria</taxon>
        <taxon>Caulobacterales</taxon>
        <taxon>Caulobacteraceae</taxon>
        <taxon>Phenylobacterium</taxon>
    </lineage>
</organism>
<name>A0A328AQ44_9CAUL</name>
<dbReference type="EMBL" id="QFYR01000001">
    <property type="protein sequence ID" value="RAK56475.1"/>
    <property type="molecule type" value="Genomic_DNA"/>
</dbReference>
<gene>
    <name evidence="3" type="ORF">DJ018_00365</name>
</gene>
<comment type="caution">
    <text evidence="3">The sequence shown here is derived from an EMBL/GenBank/DDBJ whole genome shotgun (WGS) entry which is preliminary data.</text>
</comment>
<evidence type="ECO:0000313" key="3">
    <source>
        <dbReference type="EMBL" id="RAK56475.1"/>
    </source>
</evidence>
<dbReference type="RefSeq" id="WP_111512826.1">
    <property type="nucleotide sequence ID" value="NZ_QFYR01000001.1"/>
</dbReference>
<reference evidence="4" key="1">
    <citation type="submission" date="2018-05" db="EMBL/GenBank/DDBJ databases">
        <authorList>
            <person name="Li X."/>
        </authorList>
    </citation>
    <scope>NUCLEOTIDE SEQUENCE [LARGE SCALE GENOMIC DNA]</scope>
    <source>
        <strain evidence="4">YIM 73061</strain>
    </source>
</reference>
<accession>A0A328AQ44</accession>
<feature type="chain" id="PRO_5016418864" description="Lipoprotein" evidence="2">
    <location>
        <begin position="20"/>
        <end position="96"/>
    </location>
</feature>
<dbReference type="PROSITE" id="PS51257">
    <property type="entry name" value="PROKAR_LIPOPROTEIN"/>
    <property type="match status" value="1"/>
</dbReference>
<sequence length="96" mass="9106">MIKTLPLVAVLAISSAAVAACVREDAPKDSAVAEAMPDTSAPRAGDRAMTAPDAGATGTVPADGSTPPVAPTPQVGTAGGTNTPNAGVPAQGGATQ</sequence>
<evidence type="ECO:0000313" key="4">
    <source>
        <dbReference type="Proteomes" id="UP000249725"/>
    </source>
</evidence>
<evidence type="ECO:0008006" key="5">
    <source>
        <dbReference type="Google" id="ProtNLM"/>
    </source>
</evidence>
<feature type="signal peptide" evidence="2">
    <location>
        <begin position="1"/>
        <end position="19"/>
    </location>
</feature>
<keyword evidence="2" id="KW-0732">Signal</keyword>
<protein>
    <recommendedName>
        <fullName evidence="5">Lipoprotein</fullName>
    </recommendedName>
</protein>
<dbReference type="Proteomes" id="UP000249725">
    <property type="component" value="Unassembled WGS sequence"/>
</dbReference>
<dbReference type="AlphaFoldDB" id="A0A328AQ44"/>
<keyword evidence="4" id="KW-1185">Reference proteome</keyword>
<evidence type="ECO:0000256" key="1">
    <source>
        <dbReference type="SAM" id="MobiDB-lite"/>
    </source>
</evidence>
<feature type="region of interest" description="Disordered" evidence="1">
    <location>
        <begin position="27"/>
        <end position="96"/>
    </location>
</feature>
<evidence type="ECO:0000256" key="2">
    <source>
        <dbReference type="SAM" id="SignalP"/>
    </source>
</evidence>
<proteinExistence type="predicted"/>